<dbReference type="WBParaSite" id="jg13468">
    <property type="protein sequence ID" value="jg13468"/>
    <property type="gene ID" value="jg13468"/>
</dbReference>
<dbReference type="GO" id="GO:0016303">
    <property type="term" value="F:1-phosphatidylinositol-3-kinase activity"/>
    <property type="evidence" value="ECO:0007669"/>
    <property type="project" value="TreeGrafter"/>
</dbReference>
<dbReference type="GO" id="GO:0006897">
    <property type="term" value="P:endocytosis"/>
    <property type="evidence" value="ECO:0007669"/>
    <property type="project" value="TreeGrafter"/>
</dbReference>
<proteinExistence type="predicted"/>
<dbReference type="GO" id="GO:0034272">
    <property type="term" value="C:phosphatidylinositol 3-kinase complex, class III, type II"/>
    <property type="evidence" value="ECO:0007669"/>
    <property type="project" value="TreeGrafter"/>
</dbReference>
<dbReference type="PROSITE" id="PS50290">
    <property type="entry name" value="PI3_4_KINASE_3"/>
    <property type="match status" value="1"/>
</dbReference>
<dbReference type="GO" id="GO:0005768">
    <property type="term" value="C:endosome"/>
    <property type="evidence" value="ECO:0007669"/>
    <property type="project" value="TreeGrafter"/>
</dbReference>
<dbReference type="InterPro" id="IPR011009">
    <property type="entry name" value="Kinase-like_dom_sf"/>
</dbReference>
<accession>A0A915CY07</accession>
<feature type="domain" description="PI3K/PI4K catalytic" evidence="3">
    <location>
        <begin position="1"/>
        <end position="95"/>
    </location>
</feature>
<name>A0A915CY07_9BILA</name>
<evidence type="ECO:0000256" key="1">
    <source>
        <dbReference type="ARBA" id="ARBA00022679"/>
    </source>
</evidence>
<dbReference type="InterPro" id="IPR036940">
    <property type="entry name" value="PI3/4_kinase_cat_sf"/>
</dbReference>
<dbReference type="InterPro" id="IPR000403">
    <property type="entry name" value="PI3/4_kinase_cat_dom"/>
</dbReference>
<evidence type="ECO:0000259" key="3">
    <source>
        <dbReference type="PROSITE" id="PS50290"/>
    </source>
</evidence>
<dbReference type="InterPro" id="IPR015433">
    <property type="entry name" value="PI3/4_kinase"/>
</dbReference>
<protein>
    <submittedName>
        <fullName evidence="5">PI3K/PI4K catalytic domain-containing protein</fullName>
    </submittedName>
</protein>
<dbReference type="Gene3D" id="1.10.1070.11">
    <property type="entry name" value="Phosphatidylinositol 3-/4-kinase, catalytic domain"/>
    <property type="match status" value="1"/>
</dbReference>
<evidence type="ECO:0000256" key="2">
    <source>
        <dbReference type="ARBA" id="ARBA00022777"/>
    </source>
</evidence>
<dbReference type="SUPFAM" id="SSF56112">
    <property type="entry name" value="Protein kinase-like (PK-like)"/>
    <property type="match status" value="1"/>
</dbReference>
<keyword evidence="2" id="KW-0418">Kinase</keyword>
<dbReference type="PANTHER" id="PTHR10048">
    <property type="entry name" value="PHOSPHATIDYLINOSITOL KINASE"/>
    <property type="match status" value="1"/>
</dbReference>
<sequence>MPPAMKLTSDMVNAMGGRDKQFVVYCSMAFRILRINANLISNLFALMLDSRIPDIATDRDRTVQKVIDRFHLQLSDEEACQLVHRLILTSILRKCQ</sequence>
<reference evidence="5" key="1">
    <citation type="submission" date="2022-11" db="UniProtKB">
        <authorList>
            <consortium name="WormBaseParasite"/>
        </authorList>
    </citation>
    <scope>IDENTIFICATION</scope>
</reference>
<keyword evidence="4" id="KW-1185">Reference proteome</keyword>
<dbReference type="AlphaFoldDB" id="A0A915CY07"/>
<dbReference type="GO" id="GO:0000045">
    <property type="term" value="P:autophagosome assembly"/>
    <property type="evidence" value="ECO:0007669"/>
    <property type="project" value="TreeGrafter"/>
</dbReference>
<keyword evidence="1" id="KW-0808">Transferase</keyword>
<dbReference type="GO" id="GO:0048015">
    <property type="term" value="P:phosphatidylinositol-mediated signaling"/>
    <property type="evidence" value="ECO:0007669"/>
    <property type="project" value="TreeGrafter"/>
</dbReference>
<dbReference type="Proteomes" id="UP000887574">
    <property type="component" value="Unplaced"/>
</dbReference>
<dbReference type="PANTHER" id="PTHR10048:SF7">
    <property type="entry name" value="PHOSPHATIDYLINOSITOL 3-KINASE CATALYTIC SUBUNIT TYPE 3"/>
    <property type="match status" value="1"/>
</dbReference>
<evidence type="ECO:0000313" key="5">
    <source>
        <dbReference type="WBParaSite" id="jg13468"/>
    </source>
</evidence>
<dbReference type="GO" id="GO:0034271">
    <property type="term" value="C:phosphatidylinositol 3-kinase complex, class III, type I"/>
    <property type="evidence" value="ECO:0007669"/>
    <property type="project" value="TreeGrafter"/>
</dbReference>
<dbReference type="Pfam" id="PF00454">
    <property type="entry name" value="PI3_PI4_kinase"/>
    <property type="match status" value="1"/>
</dbReference>
<dbReference type="GO" id="GO:0000407">
    <property type="term" value="C:phagophore assembly site"/>
    <property type="evidence" value="ECO:0007669"/>
    <property type="project" value="TreeGrafter"/>
</dbReference>
<organism evidence="4 5">
    <name type="scientific">Ditylenchus dipsaci</name>
    <dbReference type="NCBI Taxonomy" id="166011"/>
    <lineage>
        <taxon>Eukaryota</taxon>
        <taxon>Metazoa</taxon>
        <taxon>Ecdysozoa</taxon>
        <taxon>Nematoda</taxon>
        <taxon>Chromadorea</taxon>
        <taxon>Rhabditida</taxon>
        <taxon>Tylenchina</taxon>
        <taxon>Tylenchomorpha</taxon>
        <taxon>Sphaerularioidea</taxon>
        <taxon>Anguinidae</taxon>
        <taxon>Anguininae</taxon>
        <taxon>Ditylenchus</taxon>
    </lineage>
</organism>
<dbReference type="GO" id="GO:0005777">
    <property type="term" value="C:peroxisome"/>
    <property type="evidence" value="ECO:0007669"/>
    <property type="project" value="TreeGrafter"/>
</dbReference>
<evidence type="ECO:0000313" key="4">
    <source>
        <dbReference type="Proteomes" id="UP000887574"/>
    </source>
</evidence>